<accession>A0A0J8V9H8</accession>
<dbReference type="InterPro" id="IPR024478">
    <property type="entry name" value="HlyB_4HB_MCP"/>
</dbReference>
<keyword evidence="2 4" id="KW-0807">Transducer</keyword>
<feature type="domain" description="Methyl-accepting transducer" evidence="6">
    <location>
        <begin position="271"/>
        <end position="507"/>
    </location>
</feature>
<evidence type="ECO:0000256" key="2">
    <source>
        <dbReference type="ARBA" id="ARBA00023224"/>
    </source>
</evidence>
<dbReference type="FunFam" id="1.10.287.950:FF:000001">
    <property type="entry name" value="Methyl-accepting chemotaxis sensory transducer"/>
    <property type="match status" value="1"/>
</dbReference>
<dbReference type="GO" id="GO:0006935">
    <property type="term" value="P:chemotaxis"/>
    <property type="evidence" value="ECO:0007669"/>
    <property type="project" value="UniProtKB-ARBA"/>
</dbReference>
<dbReference type="InterPro" id="IPR004089">
    <property type="entry name" value="MCPsignal_dom"/>
</dbReference>
<dbReference type="PANTHER" id="PTHR32089:SF120">
    <property type="entry name" value="METHYL-ACCEPTING CHEMOTAXIS PROTEIN TLPQ"/>
    <property type="match status" value="1"/>
</dbReference>
<dbReference type="EMBL" id="PYLZ01000002">
    <property type="protein sequence ID" value="PSW26021.1"/>
    <property type="molecule type" value="Genomic_DNA"/>
</dbReference>
<evidence type="ECO:0000313" key="8">
    <source>
        <dbReference type="EMBL" id="PSW26021.1"/>
    </source>
</evidence>
<reference evidence="8 9" key="1">
    <citation type="submission" date="2018-01" db="EMBL/GenBank/DDBJ databases">
        <title>Whole genome sequencing of Histamine producing bacteria.</title>
        <authorList>
            <person name="Butler K."/>
        </authorList>
    </citation>
    <scope>NUCLEOTIDE SEQUENCE [LARGE SCALE GENOMIC DNA]</scope>
    <source>
        <strain evidence="8 9">DSM 24669</strain>
    </source>
</reference>
<dbReference type="PROSITE" id="PS50885">
    <property type="entry name" value="HAMP"/>
    <property type="match status" value="1"/>
</dbReference>
<feature type="transmembrane region" description="Helical" evidence="5">
    <location>
        <begin position="188"/>
        <end position="210"/>
    </location>
</feature>
<sequence>MSYKNLSLGKKIAVVFSAIATIIIALGVFLTGELKLVREGTINFTDSTLPSVLSVEELKYEITNNRTTQFFTLTHQNDLNAMQATLQRTQRDSERIKQMLAAYDATVASQHERQVFDRVSNTWRAYETGILGFEAAASVGDSVTAEAELVNTYNQFNELMIALDGLRELNLGFVANNRTEMLATATRVGTMTLACIVSMLVLMVILNQFLTRQICRPLNLVMELSGEIASGNLTHTLDRDQMGNDELGMLADSSIKMQNNLRKLVEEIVAAVTQLSAAVEEVSAVSEQSSQGMKQQQDEITMVVTAMEQMKATVADVASNTEVASVSATSANDEAKLGSKDVQKGTESILDVSREIENAGSLVEQLERESVNISMVVDVIRDIAEQTNLLALNAAIEAARAGEQGRGFAVVADEVRTLAGRTQHSTGEIVSIIDKLQKSANEAKEATTDSCRMIQQCVTQSQNTGTTIQSIEQAVAKIADMNMQIASACSEQDSVTEELGRNVESIHLSSTEVAIGANQTAKASVELSQLAANLQSMMNRFRIS</sequence>
<dbReference type="PANTHER" id="PTHR32089">
    <property type="entry name" value="METHYL-ACCEPTING CHEMOTAXIS PROTEIN MCPB"/>
    <property type="match status" value="1"/>
</dbReference>
<dbReference type="InterPro" id="IPR003660">
    <property type="entry name" value="HAMP_dom"/>
</dbReference>
<comment type="caution">
    <text evidence="8">The sequence shown here is derived from an EMBL/GenBank/DDBJ whole genome shotgun (WGS) entry which is preliminary data.</text>
</comment>
<dbReference type="OrthoDB" id="7054443at2"/>
<keyword evidence="5" id="KW-1133">Transmembrane helix</keyword>
<dbReference type="Pfam" id="PF12729">
    <property type="entry name" value="4HB_MCP_1"/>
    <property type="match status" value="1"/>
</dbReference>
<dbReference type="PROSITE" id="PS50111">
    <property type="entry name" value="CHEMOTAXIS_TRANSDUC_2"/>
    <property type="match status" value="1"/>
</dbReference>
<dbReference type="GO" id="GO:0016020">
    <property type="term" value="C:membrane"/>
    <property type="evidence" value="ECO:0007669"/>
    <property type="project" value="UniProtKB-SubCell"/>
</dbReference>
<dbReference type="Pfam" id="PF00015">
    <property type="entry name" value="MCPsignal"/>
    <property type="match status" value="1"/>
</dbReference>
<dbReference type="CDD" id="cd11386">
    <property type="entry name" value="MCP_signal"/>
    <property type="match status" value="1"/>
</dbReference>
<feature type="transmembrane region" description="Helical" evidence="5">
    <location>
        <begin position="12"/>
        <end position="30"/>
    </location>
</feature>
<protein>
    <submittedName>
        <fullName evidence="8">Methyl-accepting chemotaxis protein</fullName>
    </submittedName>
</protein>
<comment type="subcellular location">
    <subcellularLocation>
        <location evidence="1">Membrane</location>
    </subcellularLocation>
</comment>
<dbReference type="SUPFAM" id="SSF58104">
    <property type="entry name" value="Methyl-accepting chemotaxis protein (MCP) signaling domain"/>
    <property type="match status" value="1"/>
</dbReference>
<keyword evidence="5" id="KW-0472">Membrane</keyword>
<dbReference type="Gene3D" id="1.10.287.950">
    <property type="entry name" value="Methyl-accepting chemotaxis protein"/>
    <property type="match status" value="1"/>
</dbReference>
<evidence type="ECO:0000256" key="3">
    <source>
        <dbReference type="ARBA" id="ARBA00029447"/>
    </source>
</evidence>
<dbReference type="STRING" id="680026.AB733_15475"/>
<keyword evidence="9" id="KW-1185">Reference proteome</keyword>
<proteinExistence type="inferred from homology"/>
<keyword evidence="5" id="KW-0812">Transmembrane</keyword>
<dbReference type="SMART" id="SM00283">
    <property type="entry name" value="MA"/>
    <property type="match status" value="1"/>
</dbReference>
<evidence type="ECO:0000256" key="1">
    <source>
        <dbReference type="ARBA" id="ARBA00004370"/>
    </source>
</evidence>
<dbReference type="CDD" id="cd06225">
    <property type="entry name" value="HAMP"/>
    <property type="match status" value="1"/>
</dbReference>
<gene>
    <name evidence="8" type="ORF">C9I94_05585</name>
</gene>
<dbReference type="GO" id="GO:0007165">
    <property type="term" value="P:signal transduction"/>
    <property type="evidence" value="ECO:0007669"/>
    <property type="project" value="UniProtKB-KW"/>
</dbReference>
<organism evidence="8 9">
    <name type="scientific">Photobacterium swingsii</name>
    <dbReference type="NCBI Taxonomy" id="680026"/>
    <lineage>
        <taxon>Bacteria</taxon>
        <taxon>Pseudomonadati</taxon>
        <taxon>Pseudomonadota</taxon>
        <taxon>Gammaproteobacteria</taxon>
        <taxon>Vibrionales</taxon>
        <taxon>Vibrionaceae</taxon>
        <taxon>Photobacterium</taxon>
    </lineage>
</organism>
<name>A0A0J8V9H8_9GAMM</name>
<feature type="domain" description="HAMP" evidence="7">
    <location>
        <begin position="212"/>
        <end position="266"/>
    </location>
</feature>
<dbReference type="RefSeq" id="WP_048899574.1">
    <property type="nucleotide sequence ID" value="NZ_AP024852.1"/>
</dbReference>
<evidence type="ECO:0000313" key="9">
    <source>
        <dbReference type="Proteomes" id="UP000240481"/>
    </source>
</evidence>
<comment type="similarity">
    <text evidence="3">Belongs to the methyl-accepting chemotaxis (MCP) protein family.</text>
</comment>
<dbReference type="Proteomes" id="UP000240481">
    <property type="component" value="Unassembled WGS sequence"/>
</dbReference>
<evidence type="ECO:0000259" key="7">
    <source>
        <dbReference type="PROSITE" id="PS50885"/>
    </source>
</evidence>
<evidence type="ECO:0000256" key="4">
    <source>
        <dbReference type="PROSITE-ProRule" id="PRU00284"/>
    </source>
</evidence>
<evidence type="ECO:0000256" key="5">
    <source>
        <dbReference type="SAM" id="Phobius"/>
    </source>
</evidence>
<dbReference type="AlphaFoldDB" id="A0A0J8V9H8"/>
<evidence type="ECO:0000259" key="6">
    <source>
        <dbReference type="PROSITE" id="PS50111"/>
    </source>
</evidence>